<evidence type="ECO:0000256" key="1">
    <source>
        <dbReference type="ARBA" id="ARBA00022574"/>
    </source>
</evidence>
<dbReference type="PANTHER" id="PTHR19918:SF5">
    <property type="entry name" value="MEIOSIS-SPECIFIC APC_C ACTIVATOR PROTEIN AMA1"/>
    <property type="match status" value="1"/>
</dbReference>
<dbReference type="PROSITE" id="PS50082">
    <property type="entry name" value="WD_REPEATS_2"/>
    <property type="match status" value="1"/>
</dbReference>
<evidence type="ECO:0000256" key="3">
    <source>
        <dbReference type="PROSITE-ProRule" id="PRU00221"/>
    </source>
</evidence>
<dbReference type="InterPro" id="IPR033010">
    <property type="entry name" value="Cdc20/Fizzy"/>
</dbReference>
<reference evidence="5" key="1">
    <citation type="submission" date="2017-02" db="EMBL/GenBank/DDBJ databases">
        <authorList>
            <person name="Tafer H."/>
            <person name="Lopandic K."/>
        </authorList>
    </citation>
    <scope>NUCLEOTIDE SEQUENCE [LARGE SCALE GENOMIC DNA]</scope>
    <source>
        <strain evidence="5">CBS 366.77</strain>
    </source>
</reference>
<accession>A0A3A2Z382</accession>
<organism evidence="4 5">
    <name type="scientific">Aspergillus sclerotialis</name>
    <dbReference type="NCBI Taxonomy" id="2070753"/>
    <lineage>
        <taxon>Eukaryota</taxon>
        <taxon>Fungi</taxon>
        <taxon>Dikarya</taxon>
        <taxon>Ascomycota</taxon>
        <taxon>Pezizomycotina</taxon>
        <taxon>Eurotiomycetes</taxon>
        <taxon>Eurotiomycetidae</taxon>
        <taxon>Eurotiales</taxon>
        <taxon>Aspergillaceae</taxon>
        <taxon>Aspergillus</taxon>
        <taxon>Aspergillus subgen. Polypaecilum</taxon>
    </lineage>
</organism>
<dbReference type="InterPro" id="IPR015943">
    <property type="entry name" value="WD40/YVTN_repeat-like_dom_sf"/>
</dbReference>
<evidence type="ECO:0000313" key="5">
    <source>
        <dbReference type="Proteomes" id="UP000266188"/>
    </source>
</evidence>
<comment type="caution">
    <text evidence="4">The sequence shown here is derived from an EMBL/GenBank/DDBJ whole genome shotgun (WGS) entry which is preliminary data.</text>
</comment>
<dbReference type="OrthoDB" id="10263272at2759"/>
<dbReference type="GO" id="GO:1905786">
    <property type="term" value="P:positive regulation of anaphase-promoting complex-dependent catabolic process"/>
    <property type="evidence" value="ECO:0007669"/>
    <property type="project" value="TreeGrafter"/>
</dbReference>
<dbReference type="GO" id="GO:0031145">
    <property type="term" value="P:anaphase-promoting complex-dependent catabolic process"/>
    <property type="evidence" value="ECO:0007669"/>
    <property type="project" value="TreeGrafter"/>
</dbReference>
<dbReference type="SMART" id="SM00320">
    <property type="entry name" value="WD40"/>
    <property type="match status" value="1"/>
</dbReference>
<keyword evidence="5" id="KW-1185">Reference proteome</keyword>
<feature type="non-terminal residue" evidence="4">
    <location>
        <position position="100"/>
    </location>
</feature>
<dbReference type="GO" id="GO:0005680">
    <property type="term" value="C:anaphase-promoting complex"/>
    <property type="evidence" value="ECO:0007669"/>
    <property type="project" value="TreeGrafter"/>
</dbReference>
<dbReference type="PANTHER" id="PTHR19918">
    <property type="entry name" value="CELL DIVISION CYCLE 20 CDC20 FIZZY -RELATED"/>
    <property type="match status" value="1"/>
</dbReference>
<dbReference type="Proteomes" id="UP000266188">
    <property type="component" value="Unassembled WGS sequence"/>
</dbReference>
<keyword evidence="1 3" id="KW-0853">WD repeat</keyword>
<evidence type="ECO:0000313" key="4">
    <source>
        <dbReference type="EMBL" id="RJE17210.1"/>
    </source>
</evidence>
<dbReference type="EMBL" id="MVGC01001383">
    <property type="protein sequence ID" value="RJE17210.1"/>
    <property type="molecule type" value="Genomic_DNA"/>
</dbReference>
<dbReference type="InterPro" id="IPR001680">
    <property type="entry name" value="WD40_rpt"/>
</dbReference>
<evidence type="ECO:0000256" key="2">
    <source>
        <dbReference type="ARBA" id="ARBA00022737"/>
    </source>
</evidence>
<dbReference type="STRING" id="2070753.A0A3A2Z382"/>
<dbReference type="InterPro" id="IPR036322">
    <property type="entry name" value="WD40_repeat_dom_sf"/>
</dbReference>
<dbReference type="AlphaFoldDB" id="A0A3A2Z382"/>
<gene>
    <name evidence="4" type="ORF">PHISCL_10453</name>
</gene>
<name>A0A3A2Z382_9EURO</name>
<dbReference type="GO" id="GO:0010997">
    <property type="term" value="F:anaphase-promoting complex binding"/>
    <property type="evidence" value="ECO:0007669"/>
    <property type="project" value="InterPro"/>
</dbReference>
<dbReference type="Pfam" id="PF00400">
    <property type="entry name" value="WD40"/>
    <property type="match status" value="1"/>
</dbReference>
<keyword evidence="2" id="KW-0677">Repeat</keyword>
<proteinExistence type="predicted"/>
<feature type="repeat" description="WD" evidence="3">
    <location>
        <begin position="45"/>
        <end position="79"/>
    </location>
</feature>
<dbReference type="Gene3D" id="2.130.10.10">
    <property type="entry name" value="YVTN repeat-like/Quinoprotein amine dehydrogenase"/>
    <property type="match status" value="1"/>
</dbReference>
<dbReference type="SUPFAM" id="SSF50978">
    <property type="entry name" value="WD40 repeat-like"/>
    <property type="match status" value="1"/>
</dbReference>
<sequence>MEVDVEDLAVGDDLGNVWYYSVEWPEEGLQEEYDWNGTMTLLAKIAAHTQQICGLAWSPDEIYLATGANDNCCQLFELREFIPLQEHGCTPSACQSHSSL</sequence>
<protein>
    <submittedName>
        <fullName evidence="4">WD domain-containing protein</fullName>
    </submittedName>
</protein>
<dbReference type="GO" id="GO:1990757">
    <property type="term" value="F:ubiquitin ligase activator activity"/>
    <property type="evidence" value="ECO:0007669"/>
    <property type="project" value="TreeGrafter"/>
</dbReference>